<reference evidence="1" key="1">
    <citation type="submission" date="2021-06" db="EMBL/GenBank/DDBJ databases">
        <authorList>
            <person name="Kallberg Y."/>
            <person name="Tangrot J."/>
            <person name="Rosling A."/>
        </authorList>
    </citation>
    <scope>NUCLEOTIDE SEQUENCE</scope>
    <source>
        <strain evidence="1">CL356</strain>
    </source>
</reference>
<organism evidence="1 2">
    <name type="scientific">Acaulospora colombiana</name>
    <dbReference type="NCBI Taxonomy" id="27376"/>
    <lineage>
        <taxon>Eukaryota</taxon>
        <taxon>Fungi</taxon>
        <taxon>Fungi incertae sedis</taxon>
        <taxon>Mucoromycota</taxon>
        <taxon>Glomeromycotina</taxon>
        <taxon>Glomeromycetes</taxon>
        <taxon>Diversisporales</taxon>
        <taxon>Acaulosporaceae</taxon>
        <taxon>Acaulospora</taxon>
    </lineage>
</organism>
<evidence type="ECO:0000313" key="1">
    <source>
        <dbReference type="EMBL" id="CAG8604913.1"/>
    </source>
</evidence>
<name>A0ACA9MRS3_9GLOM</name>
<keyword evidence="2" id="KW-1185">Reference proteome</keyword>
<dbReference type="Proteomes" id="UP000789525">
    <property type="component" value="Unassembled WGS sequence"/>
</dbReference>
<dbReference type="EMBL" id="CAJVPT010014502">
    <property type="protein sequence ID" value="CAG8604913.1"/>
    <property type="molecule type" value="Genomic_DNA"/>
</dbReference>
<protein>
    <submittedName>
        <fullName evidence="1">11019_t:CDS:1</fullName>
    </submittedName>
</protein>
<accession>A0ACA9MRS3</accession>
<comment type="caution">
    <text evidence="1">The sequence shown here is derived from an EMBL/GenBank/DDBJ whole genome shotgun (WGS) entry which is preliminary data.</text>
</comment>
<sequence length="312" mass="34252">MTATPIIEFAQFMGTADYLPTTLTIIFALNCSSGDETGRRAHAHVFFSSSQNPDKANATWLHLIPAVSYTPFAPCIISSPTTSHGEPASADPQSLNGGDFRGISQLYIIADLMHRIHQIQRTKRPNPRDEDAQASELRPCECFVGTIFPMFEDPVRGFDGDIDQDIIAGTGIGGLNAILLGRLGLTVDQSIEILERLQHEVLIAQMPFPTLASLGKAGSNELEQFAKRIVKDATGDPDTMMKREKPGCHSFVTAKHDTSSRSSVILSSYRLRTITDIDCTIWQAIRATLAVPEIFDPIRIGQYDDTPSLTYL</sequence>
<gene>
    <name evidence="1" type="ORF">ACOLOM_LOCUS6815</name>
</gene>
<proteinExistence type="predicted"/>
<evidence type="ECO:0000313" key="2">
    <source>
        <dbReference type="Proteomes" id="UP000789525"/>
    </source>
</evidence>